<reference evidence="1" key="1">
    <citation type="submission" date="2021-01" db="EMBL/GenBank/DDBJ databases">
        <authorList>
            <consortium name="Genoscope - CEA"/>
            <person name="William W."/>
        </authorList>
    </citation>
    <scope>NUCLEOTIDE SEQUENCE</scope>
</reference>
<dbReference type="AlphaFoldDB" id="A0A816YIC8"/>
<dbReference type="EMBL" id="HG994361">
    <property type="protein sequence ID" value="CAF2157132.1"/>
    <property type="molecule type" value="Genomic_DNA"/>
</dbReference>
<name>A0A816YIC8_BRANA</name>
<dbReference type="Proteomes" id="UP001295469">
    <property type="component" value="Chromosome A07"/>
</dbReference>
<accession>A0A816YIC8</accession>
<gene>
    <name evidence="1" type="ORF">DARMORV10_A07P02520.1</name>
</gene>
<organism evidence="1">
    <name type="scientific">Brassica napus</name>
    <name type="common">Rape</name>
    <dbReference type="NCBI Taxonomy" id="3708"/>
    <lineage>
        <taxon>Eukaryota</taxon>
        <taxon>Viridiplantae</taxon>
        <taxon>Streptophyta</taxon>
        <taxon>Embryophyta</taxon>
        <taxon>Tracheophyta</taxon>
        <taxon>Spermatophyta</taxon>
        <taxon>Magnoliopsida</taxon>
        <taxon>eudicotyledons</taxon>
        <taxon>Gunneridae</taxon>
        <taxon>Pentapetalae</taxon>
        <taxon>rosids</taxon>
        <taxon>malvids</taxon>
        <taxon>Brassicales</taxon>
        <taxon>Brassicaceae</taxon>
        <taxon>Brassiceae</taxon>
        <taxon>Brassica</taxon>
    </lineage>
</organism>
<sequence>MEEKTTFEGYGIKEGGSFSDFEINSPKEDGTREAARWINACRFKFPKPYCRREFQSCYKWMIYTVK</sequence>
<protein>
    <submittedName>
        <fullName evidence="1">(rape) hypothetical protein</fullName>
    </submittedName>
</protein>
<proteinExistence type="predicted"/>
<evidence type="ECO:0000313" key="1">
    <source>
        <dbReference type="EMBL" id="CAF2157132.1"/>
    </source>
</evidence>